<feature type="region of interest" description="Disordered" evidence="1">
    <location>
        <begin position="34"/>
        <end position="100"/>
    </location>
</feature>
<keyword evidence="3" id="KW-1185">Reference proteome</keyword>
<comment type="caution">
    <text evidence="2">The sequence shown here is derived from an EMBL/GenBank/DDBJ whole genome shotgun (WGS) entry which is preliminary data.</text>
</comment>
<evidence type="ECO:0000313" key="3">
    <source>
        <dbReference type="Proteomes" id="UP001177023"/>
    </source>
</evidence>
<accession>A0AA36FWB9</accession>
<sequence>MPHRIMPSLHPAARMCAPTRAAQKLTLNRFTARHGRPPRRQDEIQIVGSPPSSSVCTDMVEQFTDKSEHNKENEKEAEIKVIGSPPSNSMSTATVEQLTD</sequence>
<feature type="compositionally biased region" description="Basic and acidic residues" evidence="1">
    <location>
        <begin position="63"/>
        <end position="79"/>
    </location>
</feature>
<reference evidence="2" key="1">
    <citation type="submission" date="2023-06" db="EMBL/GenBank/DDBJ databases">
        <authorList>
            <person name="Delattre M."/>
        </authorList>
    </citation>
    <scope>NUCLEOTIDE SEQUENCE</scope>
    <source>
        <strain evidence="2">AF72</strain>
    </source>
</reference>
<feature type="compositionally biased region" description="Polar residues" evidence="1">
    <location>
        <begin position="85"/>
        <end position="100"/>
    </location>
</feature>
<evidence type="ECO:0000313" key="2">
    <source>
        <dbReference type="EMBL" id="CAJ0567307.1"/>
    </source>
</evidence>
<gene>
    <name evidence="2" type="ORF">MSPICULIGERA_LOCUS5863</name>
</gene>
<evidence type="ECO:0000256" key="1">
    <source>
        <dbReference type="SAM" id="MobiDB-lite"/>
    </source>
</evidence>
<organism evidence="2 3">
    <name type="scientific">Mesorhabditis spiculigera</name>
    <dbReference type="NCBI Taxonomy" id="96644"/>
    <lineage>
        <taxon>Eukaryota</taxon>
        <taxon>Metazoa</taxon>
        <taxon>Ecdysozoa</taxon>
        <taxon>Nematoda</taxon>
        <taxon>Chromadorea</taxon>
        <taxon>Rhabditida</taxon>
        <taxon>Rhabditina</taxon>
        <taxon>Rhabditomorpha</taxon>
        <taxon>Rhabditoidea</taxon>
        <taxon>Rhabditidae</taxon>
        <taxon>Mesorhabditinae</taxon>
        <taxon>Mesorhabditis</taxon>
    </lineage>
</organism>
<dbReference type="Proteomes" id="UP001177023">
    <property type="component" value="Unassembled WGS sequence"/>
</dbReference>
<dbReference type="AlphaFoldDB" id="A0AA36FWB9"/>
<proteinExistence type="predicted"/>
<dbReference type="EMBL" id="CATQJA010001456">
    <property type="protein sequence ID" value="CAJ0567307.1"/>
    <property type="molecule type" value="Genomic_DNA"/>
</dbReference>
<name>A0AA36FWB9_9BILA</name>
<feature type="non-terminal residue" evidence="2">
    <location>
        <position position="1"/>
    </location>
</feature>
<protein>
    <submittedName>
        <fullName evidence="2">Uncharacterized protein</fullName>
    </submittedName>
</protein>